<protein>
    <submittedName>
        <fullName evidence="1">Uncharacterized protein</fullName>
    </submittedName>
</protein>
<accession>A0A4P6ZH70</accession>
<gene>
    <name evidence="1" type="ORF">NBC122_02266</name>
</gene>
<proteinExistence type="predicted"/>
<dbReference type="Proteomes" id="UP000294419">
    <property type="component" value="Chromosome"/>
</dbReference>
<dbReference type="EMBL" id="CP037954">
    <property type="protein sequence ID" value="QBO59071.1"/>
    <property type="molecule type" value="Genomic_DNA"/>
</dbReference>
<dbReference type="RefSeq" id="WP_133440439.1">
    <property type="nucleotide sequence ID" value="NZ_CP037954.1"/>
</dbReference>
<reference evidence="1 2" key="1">
    <citation type="submission" date="2019-03" db="EMBL/GenBank/DDBJ databases">
        <authorList>
            <person name="Kim H."/>
            <person name="Yu S.-M."/>
        </authorList>
    </citation>
    <scope>NUCLEOTIDE SEQUENCE [LARGE SCALE GENOMIC DNA]</scope>
    <source>
        <strain evidence="1 2">NBC122</strain>
    </source>
</reference>
<organism evidence="1 2">
    <name type="scientific">Chryseobacterium salivictor</name>
    <dbReference type="NCBI Taxonomy" id="2547600"/>
    <lineage>
        <taxon>Bacteria</taxon>
        <taxon>Pseudomonadati</taxon>
        <taxon>Bacteroidota</taxon>
        <taxon>Flavobacteriia</taxon>
        <taxon>Flavobacteriales</taxon>
        <taxon>Weeksellaceae</taxon>
        <taxon>Chryseobacterium group</taxon>
        <taxon>Chryseobacterium</taxon>
    </lineage>
</organism>
<evidence type="ECO:0000313" key="1">
    <source>
        <dbReference type="EMBL" id="QBO59071.1"/>
    </source>
</evidence>
<sequence length="104" mass="12361">MENFEFLKSKLIRTISESSDRNLILKLWELITAENVTSVAEPLSIYESEKPMTEEEVEEYFREEEIVLPEVVLKMIEKGLDDVKNGRVIDNEEVEKYFEEWLED</sequence>
<name>A0A4P6ZH70_9FLAO</name>
<keyword evidence="2" id="KW-1185">Reference proteome</keyword>
<dbReference type="AlphaFoldDB" id="A0A4P6ZH70"/>
<dbReference type="KEGG" id="csal:NBC122_02266"/>
<dbReference type="OrthoDB" id="1262144at2"/>
<evidence type="ECO:0000313" key="2">
    <source>
        <dbReference type="Proteomes" id="UP000294419"/>
    </source>
</evidence>